<gene>
    <name evidence="1" type="ORF">MKZ38_006930</name>
</gene>
<dbReference type="Proteomes" id="UP001201980">
    <property type="component" value="Unassembled WGS sequence"/>
</dbReference>
<evidence type="ECO:0000313" key="1">
    <source>
        <dbReference type="EMBL" id="KAJ2904889.1"/>
    </source>
</evidence>
<dbReference type="Gene3D" id="3.40.50.720">
    <property type="entry name" value="NAD(P)-binding Rossmann-like Domain"/>
    <property type="match status" value="1"/>
</dbReference>
<dbReference type="EMBL" id="JAKWBI020000042">
    <property type="protein sequence ID" value="KAJ2904889.1"/>
    <property type="molecule type" value="Genomic_DNA"/>
</dbReference>
<dbReference type="SUPFAM" id="SSF51735">
    <property type="entry name" value="NAD(P)-binding Rossmann-fold domains"/>
    <property type="match status" value="1"/>
</dbReference>
<accession>A0AAD5RWY1</accession>
<dbReference type="InterPro" id="IPR036291">
    <property type="entry name" value="NAD(P)-bd_dom_sf"/>
</dbReference>
<sequence length="264" mass="28936">MSHPKRVAIVYWRLFRNGRSPSPLPRQRKGPAGGHAGYPAPHPRNFLLGWGDKASFHICDVADYDSPANAFQEVWDKYRRMDALCANAGIVDKSSIYIFDHRGKDELPAEAKPRLHGRGLQGGDLRHAELAIHFMRKNSAPGGGEGGGGEFHEGYGEGVEAEHIRFNCVLPGIVATKIIPPEMVAAVSFECMTPISTIVSAYHKCTDDGSALCGEAIECSADKHFMVPRPEYLNGRVSRRATTVWDPLFKMYHGEGSGLPDAIP</sequence>
<comment type="caution">
    <text evidence="1">The sequence shown here is derived from an EMBL/GenBank/DDBJ whole genome shotgun (WGS) entry which is preliminary data.</text>
</comment>
<protein>
    <submittedName>
        <fullName evidence="1">Uncharacterized protein</fullName>
    </submittedName>
</protein>
<dbReference type="AlphaFoldDB" id="A0AAD5RWY1"/>
<evidence type="ECO:0000313" key="2">
    <source>
        <dbReference type="Proteomes" id="UP001201980"/>
    </source>
</evidence>
<proteinExistence type="predicted"/>
<name>A0AAD5RWY1_9PEZI</name>
<reference evidence="1" key="1">
    <citation type="submission" date="2022-07" db="EMBL/GenBank/DDBJ databases">
        <title>Draft genome sequence of Zalerion maritima ATCC 34329, a (micro)plastics degrading marine fungus.</title>
        <authorList>
            <person name="Paco A."/>
            <person name="Goncalves M.F.M."/>
            <person name="Rocha-Santos T.A.P."/>
            <person name="Alves A."/>
        </authorList>
    </citation>
    <scope>NUCLEOTIDE SEQUENCE</scope>
    <source>
        <strain evidence="1">ATCC 34329</strain>
    </source>
</reference>
<organism evidence="1 2">
    <name type="scientific">Zalerion maritima</name>
    <dbReference type="NCBI Taxonomy" id="339359"/>
    <lineage>
        <taxon>Eukaryota</taxon>
        <taxon>Fungi</taxon>
        <taxon>Dikarya</taxon>
        <taxon>Ascomycota</taxon>
        <taxon>Pezizomycotina</taxon>
        <taxon>Sordariomycetes</taxon>
        <taxon>Lulworthiomycetidae</taxon>
        <taxon>Lulworthiales</taxon>
        <taxon>Lulworthiaceae</taxon>
        <taxon>Zalerion</taxon>
    </lineage>
</organism>
<keyword evidence="2" id="KW-1185">Reference proteome</keyword>